<organism evidence="2">
    <name type="scientific">Serratia fonticola</name>
    <dbReference type="NCBI Taxonomy" id="47917"/>
    <lineage>
        <taxon>Bacteria</taxon>
        <taxon>Pseudomonadati</taxon>
        <taxon>Pseudomonadota</taxon>
        <taxon>Gammaproteobacteria</taxon>
        <taxon>Enterobacterales</taxon>
        <taxon>Yersiniaceae</taxon>
        <taxon>Serratia</taxon>
    </lineage>
</organism>
<dbReference type="EMBL" id="CABEEZ010000133">
    <property type="protein sequence ID" value="VTR55747.1"/>
    <property type="molecule type" value="Genomic_DNA"/>
</dbReference>
<gene>
    <name evidence="2" type="ORF">NCTC12965_07057</name>
</gene>
<proteinExistence type="predicted"/>
<protein>
    <recommendedName>
        <fullName evidence="1">AMP-dependent synthetase/ligase domain-containing protein</fullName>
    </recommendedName>
</protein>
<accession>A0A4U9W9V7</accession>
<feature type="domain" description="AMP-dependent synthetase/ligase" evidence="1">
    <location>
        <begin position="12"/>
        <end position="72"/>
    </location>
</feature>
<evidence type="ECO:0000313" key="2">
    <source>
        <dbReference type="EMBL" id="VTR55747.1"/>
    </source>
</evidence>
<evidence type="ECO:0000259" key="1">
    <source>
        <dbReference type="Pfam" id="PF00501"/>
    </source>
</evidence>
<name>A0A4U9W9V7_SERFO</name>
<dbReference type="AlphaFoldDB" id="A0A4U9W9V7"/>
<dbReference type="Gene3D" id="3.40.50.980">
    <property type="match status" value="1"/>
</dbReference>
<reference evidence="2" key="1">
    <citation type="submission" date="2019-05" db="EMBL/GenBank/DDBJ databases">
        <authorList>
            <consortium name="Pathogen Informatics"/>
        </authorList>
    </citation>
    <scope>NUCLEOTIDE SEQUENCE [LARGE SCALE GENOMIC DNA]</scope>
    <source>
        <strain evidence="2">NCTC12965</strain>
    </source>
</reference>
<dbReference type="SUPFAM" id="SSF56801">
    <property type="entry name" value="Acetyl-CoA synthetase-like"/>
    <property type="match status" value="1"/>
</dbReference>
<sequence>MPRRFFYDPNSQPWMATLDPVKQSHVVSLADWQLMLSNADDQKVIHPVEPAAIVAEDIAAIIYTSGTTGSRKEQRSLTVTLLRLSRLTNRLSS</sequence>
<dbReference type="Pfam" id="PF00501">
    <property type="entry name" value="AMP-binding"/>
    <property type="match status" value="1"/>
</dbReference>
<dbReference type="InterPro" id="IPR000873">
    <property type="entry name" value="AMP-dep_synth/lig_dom"/>
</dbReference>